<dbReference type="Gene3D" id="3.40.50.1100">
    <property type="match status" value="2"/>
</dbReference>
<accession>A0ABU3SAP7</accession>
<name>A0ABU3SAP7_9HYPH</name>
<dbReference type="EC" id="4.3.1.16" evidence="4"/>
<dbReference type="CDD" id="cd01562">
    <property type="entry name" value="Thr-dehyd"/>
    <property type="match status" value="1"/>
</dbReference>
<organism evidence="4 5">
    <name type="scientific">Bosea rubneri</name>
    <dbReference type="NCBI Taxonomy" id="3075434"/>
    <lineage>
        <taxon>Bacteria</taxon>
        <taxon>Pseudomonadati</taxon>
        <taxon>Pseudomonadota</taxon>
        <taxon>Alphaproteobacteria</taxon>
        <taxon>Hyphomicrobiales</taxon>
        <taxon>Boseaceae</taxon>
        <taxon>Bosea</taxon>
    </lineage>
</organism>
<dbReference type="PANTHER" id="PTHR43050">
    <property type="entry name" value="SERINE / THREONINE RACEMASE FAMILY MEMBER"/>
    <property type="match status" value="1"/>
</dbReference>
<dbReference type="GO" id="GO:0030848">
    <property type="term" value="F:threo-3-hydroxyaspartate ammonia-lyase activity"/>
    <property type="evidence" value="ECO:0007669"/>
    <property type="project" value="UniProtKB-EC"/>
</dbReference>
<dbReference type="SUPFAM" id="SSF53686">
    <property type="entry name" value="Tryptophan synthase beta subunit-like PLP-dependent enzymes"/>
    <property type="match status" value="1"/>
</dbReference>
<keyword evidence="2" id="KW-0663">Pyridoxal phosphate</keyword>
<comment type="cofactor">
    <cofactor evidence="1">
        <name>pyridoxal 5'-phosphate</name>
        <dbReference type="ChEBI" id="CHEBI:597326"/>
    </cofactor>
</comment>
<evidence type="ECO:0000256" key="1">
    <source>
        <dbReference type="ARBA" id="ARBA00001933"/>
    </source>
</evidence>
<feature type="domain" description="Tryptophan synthase beta chain-like PALP" evidence="3">
    <location>
        <begin position="31"/>
        <end position="317"/>
    </location>
</feature>
<gene>
    <name evidence="4" type="ORF">RKE40_18330</name>
</gene>
<dbReference type="InterPro" id="IPR001926">
    <property type="entry name" value="TrpB-like_PALP"/>
</dbReference>
<keyword evidence="5" id="KW-1185">Reference proteome</keyword>
<dbReference type="RefSeq" id="WP_316019667.1">
    <property type="nucleotide sequence ID" value="NZ_JAWDID010000030.1"/>
</dbReference>
<evidence type="ECO:0000313" key="5">
    <source>
        <dbReference type="Proteomes" id="UP001254257"/>
    </source>
</evidence>
<proteinExistence type="predicted"/>
<dbReference type="InterPro" id="IPR036052">
    <property type="entry name" value="TrpB-like_PALP_sf"/>
</dbReference>
<dbReference type="EMBL" id="JAWDID010000030">
    <property type="protein sequence ID" value="MDU0341860.1"/>
    <property type="molecule type" value="Genomic_DNA"/>
</dbReference>
<reference evidence="4 5" key="1">
    <citation type="submission" date="2023-09" db="EMBL/GenBank/DDBJ databases">
        <title>Whole genome shotgun sequencing (WGS) of Bosea sp. ZW T0_25, isolated from stored onions (Allium cepa).</title>
        <authorList>
            <person name="Stoll D.A."/>
            <person name="Huch M."/>
        </authorList>
    </citation>
    <scope>NUCLEOTIDE SEQUENCE [LARGE SCALE GENOMIC DNA]</scope>
    <source>
        <strain evidence="4 5">ZW T0_25</strain>
    </source>
</reference>
<protein>
    <submittedName>
        <fullName evidence="4">Threo-3-hydroxy-L-aspartate ammonia-lyase</fullName>
        <ecNumber evidence="4">4.3.1.16</ecNumber>
    </submittedName>
</protein>
<sequence>MTTAASSPSSNGIALPTYADVEAAAERIRGAAHHTPALTSRTANERTGANLVFKAENLQRMGAFKFRGGYNAIAALSAEQRRAGVLTYSSGNHAQAIAYAGKLLGAPTTIIMPQDAPAAKVAATRGYGAEIVSYDRYSQDRLALGSKLASERGLTLIPPYDHPAVIAGQGTATKELIEDAGQFDIILVCLGGGGLLAGALLAAKALNPGCRVYGVEPEAGNDGQQSLRKGEIVKIDVPKTIADGAQTPFLGDYTFPIIRDLVEDIVTVPDAALVAAMRFFAERMKLVVEPTGCLAAAAAFTGAVPVEGKRVGIILSGGNVDLASFARFIGEGA</sequence>
<dbReference type="Pfam" id="PF00291">
    <property type="entry name" value="PALP"/>
    <property type="match status" value="1"/>
</dbReference>
<comment type="caution">
    <text evidence="4">The sequence shown here is derived from an EMBL/GenBank/DDBJ whole genome shotgun (WGS) entry which is preliminary data.</text>
</comment>
<evidence type="ECO:0000259" key="3">
    <source>
        <dbReference type="Pfam" id="PF00291"/>
    </source>
</evidence>
<dbReference type="PANTHER" id="PTHR43050:SF1">
    <property type="entry name" value="SERINE RACEMASE"/>
    <property type="match status" value="1"/>
</dbReference>
<keyword evidence="4" id="KW-0456">Lyase</keyword>
<evidence type="ECO:0000313" key="4">
    <source>
        <dbReference type="EMBL" id="MDU0341860.1"/>
    </source>
</evidence>
<dbReference type="Proteomes" id="UP001254257">
    <property type="component" value="Unassembled WGS sequence"/>
</dbReference>
<evidence type="ECO:0000256" key="2">
    <source>
        <dbReference type="ARBA" id="ARBA00022898"/>
    </source>
</evidence>
<dbReference type="NCBIfam" id="NF005454">
    <property type="entry name" value="PRK07048.1"/>
    <property type="match status" value="1"/>
</dbReference>